<accession>A0A0D0B9W9</accession>
<proteinExistence type="predicted"/>
<evidence type="ECO:0000313" key="2">
    <source>
        <dbReference type="Proteomes" id="UP000054485"/>
    </source>
</evidence>
<organism evidence="1 2">
    <name type="scientific">Suillus luteus UH-Slu-Lm8-n1</name>
    <dbReference type="NCBI Taxonomy" id="930992"/>
    <lineage>
        <taxon>Eukaryota</taxon>
        <taxon>Fungi</taxon>
        <taxon>Dikarya</taxon>
        <taxon>Basidiomycota</taxon>
        <taxon>Agaricomycotina</taxon>
        <taxon>Agaricomycetes</taxon>
        <taxon>Agaricomycetidae</taxon>
        <taxon>Boletales</taxon>
        <taxon>Suillineae</taxon>
        <taxon>Suillaceae</taxon>
        <taxon>Suillus</taxon>
    </lineage>
</organism>
<protein>
    <recommendedName>
        <fullName evidence="3">F-box domain-containing protein</fullName>
    </recommendedName>
</protein>
<evidence type="ECO:0008006" key="3">
    <source>
        <dbReference type="Google" id="ProtNLM"/>
    </source>
</evidence>
<dbReference type="Gene3D" id="3.80.10.10">
    <property type="entry name" value="Ribonuclease Inhibitor"/>
    <property type="match status" value="2"/>
</dbReference>
<gene>
    <name evidence="1" type="ORF">CY34DRAFT_82326</name>
</gene>
<dbReference type="EMBL" id="KN835220">
    <property type="protein sequence ID" value="KIK43157.1"/>
    <property type="molecule type" value="Genomic_DNA"/>
</dbReference>
<dbReference type="Proteomes" id="UP000054485">
    <property type="component" value="Unassembled WGS sequence"/>
</dbReference>
<dbReference type="InterPro" id="IPR032675">
    <property type="entry name" value="LRR_dom_sf"/>
</dbReference>
<dbReference type="InParanoid" id="A0A0D0B9W9"/>
<reference evidence="1 2" key="1">
    <citation type="submission" date="2014-04" db="EMBL/GenBank/DDBJ databases">
        <authorList>
            <consortium name="DOE Joint Genome Institute"/>
            <person name="Kuo A."/>
            <person name="Ruytinx J."/>
            <person name="Rineau F."/>
            <person name="Colpaert J."/>
            <person name="Kohler A."/>
            <person name="Nagy L.G."/>
            <person name="Floudas D."/>
            <person name="Copeland A."/>
            <person name="Barry K.W."/>
            <person name="Cichocki N."/>
            <person name="Veneault-Fourrey C."/>
            <person name="LaButti K."/>
            <person name="Lindquist E.A."/>
            <person name="Lipzen A."/>
            <person name="Lundell T."/>
            <person name="Morin E."/>
            <person name="Murat C."/>
            <person name="Sun H."/>
            <person name="Tunlid A."/>
            <person name="Henrissat B."/>
            <person name="Grigoriev I.V."/>
            <person name="Hibbett D.S."/>
            <person name="Martin F."/>
            <person name="Nordberg H.P."/>
            <person name="Cantor M.N."/>
            <person name="Hua S.X."/>
        </authorList>
    </citation>
    <scope>NUCLEOTIDE SEQUENCE [LARGE SCALE GENOMIC DNA]</scope>
    <source>
        <strain evidence="1 2">UH-Slu-Lm8-n1</strain>
    </source>
</reference>
<dbReference type="OrthoDB" id="3543113at2759"/>
<dbReference type="STRING" id="930992.A0A0D0B9W9"/>
<dbReference type="HOGENOM" id="CLU_021164_1_0_1"/>
<keyword evidence="2" id="KW-1185">Reference proteome</keyword>
<dbReference type="SUPFAM" id="SSF52047">
    <property type="entry name" value="RNI-like"/>
    <property type="match status" value="1"/>
</dbReference>
<sequence>MHQAFYSDDIVYSILKHLRFSPTSVKNVAMTCSSLAAPALDFLWSEHSSLAPLIMCLPSDTLEITDRTINLTGEPTPNEWARVRLNASRVRRISDWDPVSYNFFYPKLRVSGLVLRKLFEQFPPATLFPNLCAFNSNALEESCSDLMLVREFLSPALEALWLDAGSFSMDEMDSFFDALPEEADGLRELSISVDNGEMPTEVLEVFGELPRLIKLSLCGVDVLTRQALTNIQQARGLKTLKLAFPDEVSCEGGFRALEFSSLEHLFLIADYLPHCTYFLHHITTRHLSHITIEYTHPASPKEITAFIESLSASHQNHRSLKKIRLVDETRLENAATVIPLPSDVFRPLLNFTGLLSVDFLGIGNYNLDNRFINDIPNAWPHIQELKFAAFRPAKCGVSFAAMVSLASRCRSLQSLHLTFDASQPTMVPQGGDGMEMLWPAQTALRELHVGHSAVSEVSRMSFILGNVFPALTHLKWEEYYGSFDVENPSVPALIEVYNELDLA</sequence>
<dbReference type="AlphaFoldDB" id="A0A0D0B9W9"/>
<name>A0A0D0B9W9_9AGAM</name>
<reference evidence="2" key="2">
    <citation type="submission" date="2015-01" db="EMBL/GenBank/DDBJ databases">
        <title>Evolutionary Origins and Diversification of the Mycorrhizal Mutualists.</title>
        <authorList>
            <consortium name="DOE Joint Genome Institute"/>
            <consortium name="Mycorrhizal Genomics Consortium"/>
            <person name="Kohler A."/>
            <person name="Kuo A."/>
            <person name="Nagy L.G."/>
            <person name="Floudas D."/>
            <person name="Copeland A."/>
            <person name="Barry K.W."/>
            <person name="Cichocki N."/>
            <person name="Veneault-Fourrey C."/>
            <person name="LaButti K."/>
            <person name="Lindquist E.A."/>
            <person name="Lipzen A."/>
            <person name="Lundell T."/>
            <person name="Morin E."/>
            <person name="Murat C."/>
            <person name="Riley R."/>
            <person name="Ohm R."/>
            <person name="Sun H."/>
            <person name="Tunlid A."/>
            <person name="Henrissat B."/>
            <person name="Grigoriev I.V."/>
            <person name="Hibbett D.S."/>
            <person name="Martin F."/>
        </authorList>
    </citation>
    <scope>NUCLEOTIDE SEQUENCE [LARGE SCALE GENOMIC DNA]</scope>
    <source>
        <strain evidence="2">UH-Slu-Lm8-n1</strain>
    </source>
</reference>
<evidence type="ECO:0000313" key="1">
    <source>
        <dbReference type="EMBL" id="KIK43157.1"/>
    </source>
</evidence>